<organism evidence="1 2">
    <name type="scientific">Piloderma croceum (strain F 1598)</name>
    <dbReference type="NCBI Taxonomy" id="765440"/>
    <lineage>
        <taxon>Eukaryota</taxon>
        <taxon>Fungi</taxon>
        <taxon>Dikarya</taxon>
        <taxon>Basidiomycota</taxon>
        <taxon>Agaricomycotina</taxon>
        <taxon>Agaricomycetes</taxon>
        <taxon>Agaricomycetidae</taxon>
        <taxon>Atheliales</taxon>
        <taxon>Atheliaceae</taxon>
        <taxon>Piloderma</taxon>
    </lineage>
</organism>
<evidence type="ECO:0000313" key="1">
    <source>
        <dbReference type="EMBL" id="KIM76460.1"/>
    </source>
</evidence>
<dbReference type="EMBL" id="KN833034">
    <property type="protein sequence ID" value="KIM76460.1"/>
    <property type="molecule type" value="Genomic_DNA"/>
</dbReference>
<proteinExistence type="predicted"/>
<accession>A0A0C3EVA9</accession>
<protein>
    <submittedName>
        <fullName evidence="1">Uncharacterized protein</fullName>
    </submittedName>
</protein>
<reference evidence="2" key="2">
    <citation type="submission" date="2015-01" db="EMBL/GenBank/DDBJ databases">
        <title>Evolutionary Origins and Diversification of the Mycorrhizal Mutualists.</title>
        <authorList>
            <consortium name="DOE Joint Genome Institute"/>
            <consortium name="Mycorrhizal Genomics Consortium"/>
            <person name="Kohler A."/>
            <person name="Kuo A."/>
            <person name="Nagy L.G."/>
            <person name="Floudas D."/>
            <person name="Copeland A."/>
            <person name="Barry K.W."/>
            <person name="Cichocki N."/>
            <person name="Veneault-Fourrey C."/>
            <person name="LaButti K."/>
            <person name="Lindquist E.A."/>
            <person name="Lipzen A."/>
            <person name="Lundell T."/>
            <person name="Morin E."/>
            <person name="Murat C."/>
            <person name="Riley R."/>
            <person name="Ohm R."/>
            <person name="Sun H."/>
            <person name="Tunlid A."/>
            <person name="Henrissat B."/>
            <person name="Grigoriev I.V."/>
            <person name="Hibbett D.S."/>
            <person name="Martin F."/>
        </authorList>
    </citation>
    <scope>NUCLEOTIDE SEQUENCE [LARGE SCALE GENOMIC DNA]</scope>
    <source>
        <strain evidence="2">F 1598</strain>
    </source>
</reference>
<evidence type="ECO:0000313" key="2">
    <source>
        <dbReference type="Proteomes" id="UP000054166"/>
    </source>
</evidence>
<reference evidence="1 2" key="1">
    <citation type="submission" date="2014-04" db="EMBL/GenBank/DDBJ databases">
        <authorList>
            <consortium name="DOE Joint Genome Institute"/>
            <person name="Kuo A."/>
            <person name="Tarkka M."/>
            <person name="Buscot F."/>
            <person name="Kohler A."/>
            <person name="Nagy L.G."/>
            <person name="Floudas D."/>
            <person name="Copeland A."/>
            <person name="Barry K.W."/>
            <person name="Cichocki N."/>
            <person name="Veneault-Fourrey C."/>
            <person name="LaButti K."/>
            <person name="Lindquist E.A."/>
            <person name="Lipzen A."/>
            <person name="Lundell T."/>
            <person name="Morin E."/>
            <person name="Murat C."/>
            <person name="Sun H."/>
            <person name="Tunlid A."/>
            <person name="Henrissat B."/>
            <person name="Grigoriev I.V."/>
            <person name="Hibbett D.S."/>
            <person name="Martin F."/>
            <person name="Nordberg H.P."/>
            <person name="Cantor M.N."/>
            <person name="Hua S.X."/>
        </authorList>
    </citation>
    <scope>NUCLEOTIDE SEQUENCE [LARGE SCALE GENOMIC DNA]</scope>
    <source>
        <strain evidence="1 2">F 1598</strain>
    </source>
</reference>
<dbReference type="HOGENOM" id="CLU_2074050_0_0_1"/>
<gene>
    <name evidence="1" type="ORF">PILCRDRAFT_12705</name>
</gene>
<dbReference type="Proteomes" id="UP000054166">
    <property type="component" value="Unassembled WGS sequence"/>
</dbReference>
<keyword evidence="2" id="KW-1185">Reference proteome</keyword>
<name>A0A0C3EVA9_PILCF</name>
<dbReference type="InParanoid" id="A0A0C3EVA9"/>
<dbReference type="AlphaFoldDB" id="A0A0C3EVA9"/>
<sequence>MRGAGGPGGLFAFVSTSVPQALNGRYLFLLSSSVVWAQTNPTTTKLVPQSGFEHIKIFPAPGKGVMVNYLNLYGHAGGSFKPQHFVRPSSYPSRIMPGGPIRTPLLLLVAVSYGTKDF</sequence>